<protein>
    <submittedName>
        <fullName evidence="2">Uncharacterized protein</fullName>
    </submittedName>
</protein>
<name>A0AAQ3MLR4_VIGMU</name>
<sequence length="121" mass="13031">MPSSSLFLLVTDAKRLVSEAAVTMASSSSSSELYSRARLRKSFFIFLSILTFFCPCGDGITFAFLPDFLRPCVLTNFLLALPDSTIAISSAIDCFITQLQPELTMSAREEFAVAAGVGTLG</sequence>
<evidence type="ECO:0000313" key="2">
    <source>
        <dbReference type="EMBL" id="WVY93128.1"/>
    </source>
</evidence>
<proteinExistence type="predicted"/>
<evidence type="ECO:0000256" key="1">
    <source>
        <dbReference type="SAM" id="Phobius"/>
    </source>
</evidence>
<keyword evidence="1" id="KW-1133">Transmembrane helix</keyword>
<dbReference type="EMBL" id="CP144691">
    <property type="protein sequence ID" value="WVY93128.1"/>
    <property type="molecule type" value="Genomic_DNA"/>
</dbReference>
<dbReference type="Proteomes" id="UP001374535">
    <property type="component" value="Chromosome 10"/>
</dbReference>
<keyword evidence="1" id="KW-0812">Transmembrane</keyword>
<keyword evidence="3" id="KW-1185">Reference proteome</keyword>
<evidence type="ECO:0000313" key="3">
    <source>
        <dbReference type="Proteomes" id="UP001374535"/>
    </source>
</evidence>
<dbReference type="AlphaFoldDB" id="A0AAQ3MLR4"/>
<accession>A0AAQ3MLR4</accession>
<feature type="transmembrane region" description="Helical" evidence="1">
    <location>
        <begin position="43"/>
        <end position="65"/>
    </location>
</feature>
<keyword evidence="1" id="KW-0472">Membrane</keyword>
<gene>
    <name evidence="2" type="ORF">V8G54_032216</name>
</gene>
<organism evidence="2 3">
    <name type="scientific">Vigna mungo</name>
    <name type="common">Black gram</name>
    <name type="synonym">Phaseolus mungo</name>
    <dbReference type="NCBI Taxonomy" id="3915"/>
    <lineage>
        <taxon>Eukaryota</taxon>
        <taxon>Viridiplantae</taxon>
        <taxon>Streptophyta</taxon>
        <taxon>Embryophyta</taxon>
        <taxon>Tracheophyta</taxon>
        <taxon>Spermatophyta</taxon>
        <taxon>Magnoliopsida</taxon>
        <taxon>eudicotyledons</taxon>
        <taxon>Gunneridae</taxon>
        <taxon>Pentapetalae</taxon>
        <taxon>rosids</taxon>
        <taxon>fabids</taxon>
        <taxon>Fabales</taxon>
        <taxon>Fabaceae</taxon>
        <taxon>Papilionoideae</taxon>
        <taxon>50 kb inversion clade</taxon>
        <taxon>NPAAA clade</taxon>
        <taxon>indigoferoid/millettioid clade</taxon>
        <taxon>Phaseoleae</taxon>
        <taxon>Vigna</taxon>
    </lineage>
</organism>
<reference evidence="2 3" key="1">
    <citation type="journal article" date="2023" name="Life. Sci Alliance">
        <title>Evolutionary insights into 3D genome organization and epigenetic landscape of Vigna mungo.</title>
        <authorList>
            <person name="Junaid A."/>
            <person name="Singh B."/>
            <person name="Bhatia S."/>
        </authorList>
    </citation>
    <scope>NUCLEOTIDE SEQUENCE [LARGE SCALE GENOMIC DNA]</scope>
    <source>
        <strain evidence="2">Urdbean</strain>
    </source>
</reference>